<dbReference type="OrthoDB" id="9815923at2"/>
<proteinExistence type="predicted"/>
<comment type="caution">
    <text evidence="2">The sequence shown here is derived from an EMBL/GenBank/DDBJ whole genome shotgun (WGS) entry which is preliminary data.</text>
</comment>
<dbReference type="SUPFAM" id="SSF48452">
    <property type="entry name" value="TPR-like"/>
    <property type="match status" value="3"/>
</dbReference>
<dbReference type="Pfam" id="PF00535">
    <property type="entry name" value="Glycos_transf_2"/>
    <property type="match status" value="1"/>
</dbReference>
<dbReference type="InterPro" id="IPR011990">
    <property type="entry name" value="TPR-like_helical_dom_sf"/>
</dbReference>
<dbReference type="Proteomes" id="UP000009315">
    <property type="component" value="Unassembled WGS sequence"/>
</dbReference>
<feature type="domain" description="Glycosyltransferase 2-like" evidence="1">
    <location>
        <begin position="8"/>
        <end position="132"/>
    </location>
</feature>
<dbReference type="GO" id="GO:0016740">
    <property type="term" value="F:transferase activity"/>
    <property type="evidence" value="ECO:0007669"/>
    <property type="project" value="UniProtKB-KW"/>
</dbReference>
<protein>
    <submittedName>
        <fullName evidence="2">Putative Glycosyl transferase, family 2</fullName>
    </submittedName>
</protein>
<dbReference type="InterPro" id="IPR029044">
    <property type="entry name" value="Nucleotide-diphossugar_trans"/>
</dbReference>
<keyword evidence="3" id="KW-1185">Reference proteome</keyword>
<dbReference type="InterPro" id="IPR019734">
    <property type="entry name" value="TPR_rpt"/>
</dbReference>
<dbReference type="Gene3D" id="3.90.550.10">
    <property type="entry name" value="Spore Coat Polysaccharide Biosynthesis Protein SpsA, Chain A"/>
    <property type="match status" value="1"/>
</dbReference>
<dbReference type="PANTHER" id="PTHR43630">
    <property type="entry name" value="POLY-BETA-1,6-N-ACETYL-D-GLUCOSAMINE SYNTHASE"/>
    <property type="match status" value="1"/>
</dbReference>
<gene>
    <name evidence="2" type="ORF">DESHY_60225</name>
</gene>
<dbReference type="PANTHER" id="PTHR43630:SF2">
    <property type="entry name" value="GLYCOSYLTRANSFERASE"/>
    <property type="match status" value="1"/>
</dbReference>
<dbReference type="eggNOG" id="COG0463">
    <property type="taxonomic scope" value="Bacteria"/>
</dbReference>
<keyword evidence="2" id="KW-0808">Transferase</keyword>
<dbReference type="STRING" id="1121428.DESHY_60225"/>
<reference evidence="2 3" key="1">
    <citation type="journal article" date="2013" name="Genome Announc.">
        <title>Genome Sequence of the Sulfate-Reducing Bacterium Desulfotomaculum hydrothermale Lam5(T).</title>
        <authorList>
            <person name="Amin O."/>
            <person name="Fardeau M.L."/>
            <person name="Valette O."/>
            <person name="Hirschler-Rea A."/>
            <person name="Barbe V."/>
            <person name="Medigue C."/>
            <person name="Vacherie B."/>
            <person name="Ollivier B."/>
            <person name="Bertin P.N."/>
            <person name="Dolla A."/>
        </authorList>
    </citation>
    <scope>NUCLEOTIDE SEQUENCE [LARGE SCALE GENOMIC DNA]</scope>
    <source>
        <strain evidence="3">Lam5 / DSM 18033</strain>
    </source>
</reference>
<dbReference type="Pfam" id="PF13181">
    <property type="entry name" value="TPR_8"/>
    <property type="match status" value="1"/>
</dbReference>
<dbReference type="SUPFAM" id="SSF53448">
    <property type="entry name" value="Nucleotide-diphospho-sugar transferases"/>
    <property type="match status" value="1"/>
</dbReference>
<organism evidence="2 3">
    <name type="scientific">Desulforamulus hydrothermalis Lam5 = DSM 18033</name>
    <dbReference type="NCBI Taxonomy" id="1121428"/>
    <lineage>
        <taxon>Bacteria</taxon>
        <taxon>Bacillati</taxon>
        <taxon>Bacillota</taxon>
        <taxon>Clostridia</taxon>
        <taxon>Eubacteriales</taxon>
        <taxon>Peptococcaceae</taxon>
        <taxon>Desulforamulus</taxon>
    </lineage>
</organism>
<name>K8EBL0_9FIRM</name>
<accession>K8EBL0</accession>
<dbReference type="EMBL" id="CAOS01000013">
    <property type="protein sequence ID" value="CCO09053.1"/>
    <property type="molecule type" value="Genomic_DNA"/>
</dbReference>
<dbReference type="InterPro" id="IPR001173">
    <property type="entry name" value="Glyco_trans_2-like"/>
</dbReference>
<evidence type="ECO:0000313" key="2">
    <source>
        <dbReference type="EMBL" id="CCO09053.1"/>
    </source>
</evidence>
<evidence type="ECO:0000313" key="3">
    <source>
        <dbReference type="Proteomes" id="UP000009315"/>
    </source>
</evidence>
<dbReference type="CDD" id="cd02511">
    <property type="entry name" value="Beta4Glucosyltransferase"/>
    <property type="match status" value="1"/>
</dbReference>
<sequence length="662" mass="75573">MSTSCTISLCMIVKNEANYLDDCLSRVKDLVDEIIVVDTGSSDDTIKIARNYHAKIFSYDWAGDFSKARNYSLDQASGDWIIYLDADEELLLNEKSTLHNLINQTATDGYYFVIISPTDDNPASQQLRSSSLRLFRNHPLYRFQGAIHEQIIPAILAHKPDAKLVKTDIAILHHGYKNTNIENKNKCMRNLEIARQQVEQYPGNNFYRYNLGVALYQINDLKGALTEWQKVIETLDYTAGYAPNLLRNYIICLILTMQHKKALQTAEKAIRLYHDYTDLYYLKGQALEKSKEFLLAEEAYKHCLVLGEAPSHYVSTIGLGSYFPLGRLANLMETCQRYEEAVMYYCQAFKCQPAQQEFLTHLLRNLSHVYNDPAEIRSYIENNLPSLNDDHLLQIATILHQLGDFAGSLAFLEKCNRLSDQMVLLKCNNLIKLGNWDKAKNLILEINHAGSVFCEAVLDICICNWSKDNPVDAQIFIEKLTDIDRYLYLTLLNFNNKLVKGLNTFTHVHPASLSKLILKLVEHGNTRLAQEAVNWSGRLNTGEIHFNLGKILFQHNKILEAADQLLQAMQAGFSNDELYFMLGCICQQRNILWEAEQLVQQAIAMAPAKQTYHEKLVEILLSQTGVTLAEAITKFPHRQVFKYMLDIVNECQQQLNAAGCLD</sequence>
<dbReference type="Gene3D" id="1.25.40.10">
    <property type="entry name" value="Tetratricopeptide repeat domain"/>
    <property type="match status" value="3"/>
</dbReference>
<evidence type="ECO:0000259" key="1">
    <source>
        <dbReference type="Pfam" id="PF00535"/>
    </source>
</evidence>
<dbReference type="AlphaFoldDB" id="K8EBL0"/>
<dbReference type="eggNOG" id="COG0457">
    <property type="taxonomic scope" value="Bacteria"/>
</dbReference>
<dbReference type="SMART" id="SM00028">
    <property type="entry name" value="TPR"/>
    <property type="match status" value="7"/>
</dbReference>
<dbReference type="RefSeq" id="WP_008412816.1">
    <property type="nucleotide sequence ID" value="NZ_CAOS01000013.1"/>
</dbReference>